<evidence type="ECO:0000313" key="2">
    <source>
        <dbReference type="EMBL" id="CAK9869760.1"/>
    </source>
</evidence>
<dbReference type="Proteomes" id="UP001497522">
    <property type="component" value="Chromosome 19"/>
</dbReference>
<evidence type="ECO:0000313" key="3">
    <source>
        <dbReference type="Proteomes" id="UP001497522"/>
    </source>
</evidence>
<accession>A0ABP1B3T8</accession>
<name>A0ABP1B3T8_9BRYO</name>
<feature type="compositionally biased region" description="Polar residues" evidence="1">
    <location>
        <begin position="1"/>
        <end position="10"/>
    </location>
</feature>
<protein>
    <submittedName>
        <fullName evidence="2">Uncharacterized protein</fullName>
    </submittedName>
</protein>
<proteinExistence type="predicted"/>
<feature type="region of interest" description="Disordered" evidence="1">
    <location>
        <begin position="1"/>
        <end position="44"/>
    </location>
</feature>
<dbReference type="EMBL" id="OZ023720">
    <property type="protein sequence ID" value="CAK9869760.1"/>
    <property type="molecule type" value="Genomic_DNA"/>
</dbReference>
<gene>
    <name evidence="2" type="ORF">CSSPJE1EN2_LOCUS12518</name>
</gene>
<keyword evidence="3" id="KW-1185">Reference proteome</keyword>
<reference evidence="2" key="1">
    <citation type="submission" date="2024-03" db="EMBL/GenBank/DDBJ databases">
        <authorList>
            <consortium name="ELIXIR-Norway"/>
            <consortium name="Elixir Norway"/>
        </authorList>
    </citation>
    <scope>NUCLEOTIDE SEQUENCE</scope>
</reference>
<organism evidence="2 3">
    <name type="scientific">Sphagnum jensenii</name>
    <dbReference type="NCBI Taxonomy" id="128206"/>
    <lineage>
        <taxon>Eukaryota</taxon>
        <taxon>Viridiplantae</taxon>
        <taxon>Streptophyta</taxon>
        <taxon>Embryophyta</taxon>
        <taxon>Bryophyta</taxon>
        <taxon>Sphagnophytina</taxon>
        <taxon>Sphagnopsida</taxon>
        <taxon>Sphagnales</taxon>
        <taxon>Sphagnaceae</taxon>
        <taxon>Sphagnum</taxon>
    </lineage>
</organism>
<evidence type="ECO:0000256" key="1">
    <source>
        <dbReference type="SAM" id="MobiDB-lite"/>
    </source>
</evidence>
<sequence>MTLGCSTQDNKAQDAGQKSDESPTDRMQVGLPVGLSSHGNRTNIGQVELSRHYYDGKWRRHTAAPSNATLRRG</sequence>